<evidence type="ECO:0000256" key="5">
    <source>
        <dbReference type="ARBA" id="ARBA00022801"/>
    </source>
</evidence>
<protein>
    <submittedName>
        <fullName evidence="12">Conserved domain protein</fullName>
    </submittedName>
</protein>
<evidence type="ECO:0000256" key="6">
    <source>
        <dbReference type="ARBA" id="ARBA00022960"/>
    </source>
</evidence>
<proteinExistence type="inferred from homology"/>
<sequence>MTRRSLSRRDESAGSRFHTAPPYAASFGRYGCKSAFLPIRAFTRRVPGRIARHDWARRGPSKPARPAKPGHRNMTAPENVADFLHISVPRQRLELIEAGKVVAHYRVSTAKNGVGEKRGSECTPRGWHRVRAKIGAGLPAGAVLVGRRPTGEIYTPLLAARHPGRDWILSRILWLGGLQPGFNRYGEVDTAWRYIYIHGSPDDGVDGTPQSHGCIRLTSADVIDLFDRVPVGALVYVDAGA</sequence>
<dbReference type="InterPro" id="IPR050979">
    <property type="entry name" value="LD-transpeptidase"/>
</dbReference>
<accession>Q606Y7</accession>
<keyword evidence="7 9" id="KW-0573">Peptidoglycan synthesis</keyword>
<dbReference type="GO" id="GO:0005576">
    <property type="term" value="C:extracellular region"/>
    <property type="evidence" value="ECO:0007669"/>
    <property type="project" value="TreeGrafter"/>
</dbReference>
<dbReference type="Gene3D" id="2.40.440.10">
    <property type="entry name" value="L,D-transpeptidase catalytic domain-like"/>
    <property type="match status" value="1"/>
</dbReference>
<dbReference type="STRING" id="243233.MCA1874"/>
<reference evidence="12 13" key="1">
    <citation type="journal article" date="2004" name="PLoS Biol.">
        <title>Genomic insights into methanotrophy: the complete genome sequence of Methylococcus capsulatus (Bath).</title>
        <authorList>
            <person name="Ward N.L."/>
            <person name="Larsen O."/>
            <person name="Sakwa J."/>
            <person name="Bruseth L."/>
            <person name="Khouri H.M."/>
            <person name="Durkin A.S."/>
            <person name="Dimitrov G."/>
            <person name="Jiang L."/>
            <person name="Scanlan D."/>
            <person name="Kang K.H."/>
            <person name="Lewis M.R."/>
            <person name="Nelson K.E."/>
            <person name="Methe B.A."/>
            <person name="Wu M."/>
            <person name="Heidelberg J.F."/>
            <person name="Paulsen I.T."/>
            <person name="Fouts D.E."/>
            <person name="Ravel J."/>
            <person name="Tettelin H."/>
            <person name="Ren Q."/>
            <person name="Read T.D."/>
            <person name="DeBoy R.T."/>
            <person name="Seshadri R."/>
            <person name="Salzberg S.L."/>
            <person name="Jensen H.B."/>
            <person name="Birkeland N.K."/>
            <person name="Nelson W.C."/>
            <person name="Dodson R.J."/>
            <person name="Grindhaug S.H."/>
            <person name="Holt I.E."/>
            <person name="Eidhammer I."/>
            <person name="Jonasen I."/>
            <person name="Vanaken S."/>
            <person name="Utterback T.R."/>
            <person name="Feldblyum T.V."/>
            <person name="Fraser C.M."/>
            <person name="Lillehaug J.R."/>
            <person name="Eisen J.A."/>
        </authorList>
    </citation>
    <scope>NUCLEOTIDE SEQUENCE [LARGE SCALE GENOMIC DNA]</scope>
    <source>
        <strain evidence="13">ATCC 33009 / NCIMB 11132 / Bath</strain>
    </source>
</reference>
<keyword evidence="8 9" id="KW-0961">Cell wall biogenesis/degradation</keyword>
<comment type="pathway">
    <text evidence="1 9">Cell wall biogenesis; peptidoglycan biosynthesis.</text>
</comment>
<dbReference type="Pfam" id="PF03734">
    <property type="entry name" value="YkuD"/>
    <property type="match status" value="1"/>
</dbReference>
<evidence type="ECO:0000256" key="1">
    <source>
        <dbReference type="ARBA" id="ARBA00004752"/>
    </source>
</evidence>
<evidence type="ECO:0000256" key="7">
    <source>
        <dbReference type="ARBA" id="ARBA00022984"/>
    </source>
</evidence>
<evidence type="ECO:0000256" key="8">
    <source>
        <dbReference type="ARBA" id="ARBA00023316"/>
    </source>
</evidence>
<feature type="active site" description="Proton donor/acceptor" evidence="9">
    <location>
        <position position="198"/>
    </location>
</feature>
<dbReference type="eggNOG" id="COG1376">
    <property type="taxonomic scope" value="Bacteria"/>
</dbReference>
<dbReference type="AlphaFoldDB" id="Q606Y7"/>
<keyword evidence="4" id="KW-0808">Transferase</keyword>
<evidence type="ECO:0000313" key="13">
    <source>
        <dbReference type="Proteomes" id="UP000006821"/>
    </source>
</evidence>
<comment type="similarity">
    <text evidence="2">Belongs to the YkuD family.</text>
</comment>
<dbReference type="GO" id="GO:0071555">
    <property type="term" value="P:cell wall organization"/>
    <property type="evidence" value="ECO:0007669"/>
    <property type="project" value="UniProtKB-UniRule"/>
</dbReference>
<keyword evidence="3" id="KW-0328">Glycosyltransferase</keyword>
<evidence type="ECO:0000256" key="9">
    <source>
        <dbReference type="PROSITE-ProRule" id="PRU01373"/>
    </source>
</evidence>
<dbReference type="GO" id="GO:0008360">
    <property type="term" value="P:regulation of cell shape"/>
    <property type="evidence" value="ECO:0007669"/>
    <property type="project" value="UniProtKB-UniRule"/>
</dbReference>
<dbReference type="Proteomes" id="UP000006821">
    <property type="component" value="Chromosome"/>
</dbReference>
<dbReference type="GO" id="GO:0018104">
    <property type="term" value="P:peptidoglycan-protein cross-linking"/>
    <property type="evidence" value="ECO:0007669"/>
    <property type="project" value="TreeGrafter"/>
</dbReference>
<dbReference type="UniPathway" id="UPA00219"/>
<gene>
    <name evidence="12" type="ordered locus">MCA1874</name>
</gene>
<keyword evidence="5" id="KW-0378">Hydrolase</keyword>
<dbReference type="EMBL" id="AE017282">
    <property type="protein sequence ID" value="AAU91873.1"/>
    <property type="molecule type" value="Genomic_DNA"/>
</dbReference>
<evidence type="ECO:0000256" key="10">
    <source>
        <dbReference type="SAM" id="MobiDB-lite"/>
    </source>
</evidence>
<dbReference type="PROSITE" id="PS52029">
    <property type="entry name" value="LD_TPASE"/>
    <property type="match status" value="1"/>
</dbReference>
<dbReference type="InterPro" id="IPR038063">
    <property type="entry name" value="Transpep_catalytic_dom"/>
</dbReference>
<name>Q606Y7_METCA</name>
<feature type="region of interest" description="Disordered" evidence="10">
    <location>
        <begin position="54"/>
        <end position="75"/>
    </location>
</feature>
<dbReference type="CDD" id="cd16913">
    <property type="entry name" value="YkuD_like"/>
    <property type="match status" value="1"/>
</dbReference>
<dbReference type="PANTHER" id="PTHR30582">
    <property type="entry name" value="L,D-TRANSPEPTIDASE"/>
    <property type="match status" value="1"/>
</dbReference>
<dbReference type="GO" id="GO:0016757">
    <property type="term" value="F:glycosyltransferase activity"/>
    <property type="evidence" value="ECO:0007669"/>
    <property type="project" value="UniProtKB-KW"/>
</dbReference>
<evidence type="ECO:0000256" key="4">
    <source>
        <dbReference type="ARBA" id="ARBA00022679"/>
    </source>
</evidence>
<evidence type="ECO:0000259" key="11">
    <source>
        <dbReference type="PROSITE" id="PS52029"/>
    </source>
</evidence>
<feature type="domain" description="L,D-TPase catalytic" evidence="11">
    <location>
        <begin position="82"/>
        <end position="238"/>
    </location>
</feature>
<dbReference type="GO" id="GO:0071972">
    <property type="term" value="F:peptidoglycan L,D-transpeptidase activity"/>
    <property type="evidence" value="ECO:0007669"/>
    <property type="project" value="TreeGrafter"/>
</dbReference>
<feature type="active site" description="Nucleophile" evidence="9">
    <location>
        <position position="214"/>
    </location>
</feature>
<dbReference type="SUPFAM" id="SSF141523">
    <property type="entry name" value="L,D-transpeptidase catalytic domain-like"/>
    <property type="match status" value="1"/>
</dbReference>
<dbReference type="HOGENOM" id="CLU_042399_3_0_6"/>
<dbReference type="InterPro" id="IPR005490">
    <property type="entry name" value="LD_TPept_cat_dom"/>
</dbReference>
<keyword evidence="6 9" id="KW-0133">Cell shape</keyword>
<evidence type="ECO:0000256" key="3">
    <source>
        <dbReference type="ARBA" id="ARBA00022676"/>
    </source>
</evidence>
<organism evidence="12 13">
    <name type="scientific">Methylococcus capsulatus (strain ATCC 33009 / NCIMB 11132 / Bath)</name>
    <dbReference type="NCBI Taxonomy" id="243233"/>
    <lineage>
        <taxon>Bacteria</taxon>
        <taxon>Pseudomonadati</taxon>
        <taxon>Pseudomonadota</taxon>
        <taxon>Gammaproteobacteria</taxon>
        <taxon>Methylococcales</taxon>
        <taxon>Methylococcaceae</taxon>
        <taxon>Methylococcus</taxon>
    </lineage>
</organism>
<evidence type="ECO:0000256" key="2">
    <source>
        <dbReference type="ARBA" id="ARBA00005992"/>
    </source>
</evidence>
<dbReference type="PANTHER" id="PTHR30582:SF24">
    <property type="entry name" value="L,D-TRANSPEPTIDASE ERFK_SRFK-RELATED"/>
    <property type="match status" value="1"/>
</dbReference>
<dbReference type="KEGG" id="mca:MCA1874"/>
<evidence type="ECO:0000313" key="12">
    <source>
        <dbReference type="EMBL" id="AAU91873.1"/>
    </source>
</evidence>